<dbReference type="InterPro" id="IPR035398">
    <property type="entry name" value="Bac_rhamnosid_C"/>
</dbReference>
<dbReference type="Gene3D" id="2.60.420.10">
    <property type="entry name" value="Maltose phosphorylase, domain 3"/>
    <property type="match status" value="1"/>
</dbReference>
<dbReference type="PANTHER" id="PTHR33307">
    <property type="entry name" value="ALPHA-RHAMNOSIDASE (EUROFUNG)"/>
    <property type="match status" value="1"/>
</dbReference>
<keyword evidence="3" id="KW-0378">Hydrolase</keyword>
<dbReference type="Pfam" id="PF08531">
    <property type="entry name" value="Bac_rhamnosid_N"/>
    <property type="match status" value="1"/>
</dbReference>
<evidence type="ECO:0000313" key="9">
    <source>
        <dbReference type="Proteomes" id="UP000196084"/>
    </source>
</evidence>
<evidence type="ECO:0000259" key="5">
    <source>
        <dbReference type="Pfam" id="PF08531"/>
    </source>
</evidence>
<dbReference type="Pfam" id="PF17389">
    <property type="entry name" value="Bac_rhamnosid6H"/>
    <property type="match status" value="1"/>
</dbReference>
<dbReference type="InterPro" id="IPR035396">
    <property type="entry name" value="Bac_rhamnosid6H"/>
</dbReference>
<reference evidence="8 9" key="1">
    <citation type="submission" date="2017-02" db="EMBL/GenBank/DDBJ databases">
        <title>Natronthermophilus aegyptiacus gen. nov.,sp. nov., an aerobic, extremely halophilic alkalithermophilic archaeon isolated from the athalassohaline Wadi An Natrun, Egypt.</title>
        <authorList>
            <person name="Zhao B."/>
        </authorList>
    </citation>
    <scope>NUCLEOTIDE SEQUENCE [LARGE SCALE GENOMIC DNA]</scope>
    <source>
        <strain evidence="8 9">CGMCC 1.3597</strain>
    </source>
</reference>
<dbReference type="Pfam" id="PF25788">
    <property type="entry name" value="Ig_Rha78A_N"/>
    <property type="match status" value="1"/>
</dbReference>
<dbReference type="InterPro" id="IPR008902">
    <property type="entry name" value="Rhamnosid_concanavalin"/>
</dbReference>
<feature type="domain" description="Alpha-L-rhamnosidase C-terminal" evidence="7">
    <location>
        <begin position="812"/>
        <end position="868"/>
    </location>
</feature>
<dbReference type="RefSeq" id="WP_087713942.1">
    <property type="nucleotide sequence ID" value="NZ_MWPH01000001.1"/>
</dbReference>
<comment type="catalytic activity">
    <reaction evidence="1">
        <text>Hydrolysis of terminal non-reducing alpha-L-rhamnose residues in alpha-L-rhamnosides.</text>
        <dbReference type="EC" id="3.2.1.40"/>
    </reaction>
</comment>
<feature type="domain" description="Alpha-L-rhamnosidase concanavalin-like" evidence="4">
    <location>
        <begin position="331"/>
        <end position="416"/>
    </location>
</feature>
<dbReference type="InterPro" id="IPR016007">
    <property type="entry name" value="Alpha_rhamnosid"/>
</dbReference>
<feature type="domain" description="Bacterial alpha-L-rhamnosidase N-terminal" evidence="5">
    <location>
        <begin position="157"/>
        <end position="301"/>
    </location>
</feature>
<protein>
    <recommendedName>
        <fullName evidence="2">alpha-L-rhamnosidase</fullName>
        <ecNumber evidence="2">3.2.1.40</ecNumber>
    </recommendedName>
</protein>
<name>A0A202EC57_9EURY</name>
<dbReference type="EMBL" id="MWPH01000001">
    <property type="protein sequence ID" value="OVE85819.1"/>
    <property type="molecule type" value="Genomic_DNA"/>
</dbReference>
<dbReference type="AlphaFoldDB" id="A0A202EC57"/>
<dbReference type="OrthoDB" id="39566at2157"/>
<evidence type="ECO:0000256" key="1">
    <source>
        <dbReference type="ARBA" id="ARBA00001445"/>
    </source>
</evidence>
<accession>A0A202EC57</accession>
<evidence type="ECO:0000256" key="3">
    <source>
        <dbReference type="ARBA" id="ARBA00022801"/>
    </source>
</evidence>
<evidence type="ECO:0000259" key="6">
    <source>
        <dbReference type="Pfam" id="PF17389"/>
    </source>
</evidence>
<keyword evidence="9" id="KW-1185">Reference proteome</keyword>
<dbReference type="InterPro" id="IPR013783">
    <property type="entry name" value="Ig-like_fold"/>
</dbReference>
<dbReference type="SUPFAM" id="SSF48208">
    <property type="entry name" value="Six-hairpin glycosidases"/>
    <property type="match status" value="1"/>
</dbReference>
<gene>
    <name evidence="8" type="ORF">B2G88_03110</name>
</gene>
<dbReference type="InterPro" id="IPR013737">
    <property type="entry name" value="Bac_rhamnosid_N"/>
</dbReference>
<evidence type="ECO:0000256" key="2">
    <source>
        <dbReference type="ARBA" id="ARBA00012652"/>
    </source>
</evidence>
<evidence type="ECO:0000313" key="8">
    <source>
        <dbReference type="EMBL" id="OVE85819.1"/>
    </source>
</evidence>
<proteinExistence type="predicted"/>
<evidence type="ECO:0000259" key="7">
    <source>
        <dbReference type="Pfam" id="PF17390"/>
    </source>
</evidence>
<feature type="domain" description="Alpha-L-rhamnosidase six-hairpin glycosidase" evidence="6">
    <location>
        <begin position="438"/>
        <end position="787"/>
    </location>
</feature>
<dbReference type="PANTHER" id="PTHR33307:SF6">
    <property type="entry name" value="ALPHA-RHAMNOSIDASE (EUROFUNG)-RELATED"/>
    <property type="match status" value="1"/>
</dbReference>
<evidence type="ECO:0000259" key="4">
    <source>
        <dbReference type="Pfam" id="PF05592"/>
    </source>
</evidence>
<dbReference type="EC" id="3.2.1.40" evidence="2"/>
<sequence>MTRIHPTDCQTEFVRRPLGIDERAPDLRWRVDTDRRGAKQTAYRVLVASSPDRLTVEDADIWDTGTRESVRPSVTYDGPPLEADTDYYWTVRVWDGENESDWSKPAMWGVGLLEADDWEANWIRRPAELETTDVADFDRGQFTYARREFDLPKGVELERARAYVAACHQYELSVNGERVDRGQSFSYPEYHYYKAVDLTDALEAGENAIGGLFTWHGEGQGRPTAEPGFICQLEIELADGSERTIVTDDEWRLREAEWNEDAPLRNDEIGEAVEIIDGRDMPVGWAESGFDDGDWDAAGVVGDHPTDPWERLIAQNREVVDRRLEPESIEQLEDDSYVVDFGKVYTGLPTIEFAEGTAGHRVEIRAAYLRRDDGTVHEKDGTQWTNMGYEYVQRDGDCTFQPFNYLGVRYLQIDDPGEDLDLEQVWLRALHNDIPDTHAGTFESSNETVDAVFELARHSALYGTQEQFIDTPTREKGQFLMDALNISAVSRRAFGERAMSRQAIQEFVRSHYRYWEAEGRLNAVYPNGDGKRDIPDFTEAFPEWVWQYYLESGDDAILETAYPVVESVIDYIAAHVDEETGLVTNLSGGVGGPYEEGIVDWPPEMRYGYDRDWPARTTVNILGANAFAKAAAIAEALERPADEIEGYRDQQVALEAAIRERLFDGELFVDGCDAAAASDHRSQHANAFALAAGIVPEDARDGVADHIADMGMRMGPMMVPWLCRALETSGRTDALVDLITNPDDDGWANILARDGTFTWETWHCRDPELPTSERRNRSESHAMGAPVLVSIQRALLGVRLVGCEGSHLEIRPPESGLESASGAVPTERGPVAVDWSREGERFDLEVTVPWNATATVTLPVAAAVTVNGMTVSAEDASVSDLEGVSAVRFDEGVSVGVCSGTYQLTLE</sequence>
<dbReference type="Pfam" id="PF05592">
    <property type="entry name" value="Bac_rhamnosid"/>
    <property type="match status" value="1"/>
</dbReference>
<dbReference type="Proteomes" id="UP000196084">
    <property type="component" value="Unassembled WGS sequence"/>
</dbReference>
<dbReference type="GO" id="GO:0005975">
    <property type="term" value="P:carbohydrate metabolic process"/>
    <property type="evidence" value="ECO:0007669"/>
    <property type="project" value="InterPro"/>
</dbReference>
<organism evidence="8 9">
    <name type="scientific">Natronolimnobius baerhuensis</name>
    <dbReference type="NCBI Taxonomy" id="253108"/>
    <lineage>
        <taxon>Archaea</taxon>
        <taxon>Methanobacteriati</taxon>
        <taxon>Methanobacteriota</taxon>
        <taxon>Stenosarchaea group</taxon>
        <taxon>Halobacteria</taxon>
        <taxon>Halobacteriales</taxon>
        <taxon>Natrialbaceae</taxon>
        <taxon>Natronolimnobius</taxon>
    </lineage>
</organism>
<dbReference type="Gene3D" id="1.50.10.10">
    <property type="match status" value="1"/>
</dbReference>
<dbReference type="Gene3D" id="2.60.40.10">
    <property type="entry name" value="Immunoglobulins"/>
    <property type="match status" value="1"/>
</dbReference>
<comment type="caution">
    <text evidence="8">The sequence shown here is derived from an EMBL/GenBank/DDBJ whole genome shotgun (WGS) entry which is preliminary data.</text>
</comment>
<dbReference type="InterPro" id="IPR008928">
    <property type="entry name" value="6-hairpin_glycosidase_sf"/>
</dbReference>
<dbReference type="GO" id="GO:0030596">
    <property type="term" value="F:alpha-L-rhamnosidase activity"/>
    <property type="evidence" value="ECO:0007669"/>
    <property type="project" value="UniProtKB-EC"/>
</dbReference>
<dbReference type="Gene3D" id="2.60.120.260">
    <property type="entry name" value="Galactose-binding domain-like"/>
    <property type="match status" value="2"/>
</dbReference>
<dbReference type="Pfam" id="PF17390">
    <property type="entry name" value="Bac_rhamnosid_C"/>
    <property type="match status" value="1"/>
</dbReference>
<dbReference type="InterPro" id="IPR012341">
    <property type="entry name" value="6hp_glycosidase-like_sf"/>
</dbReference>